<dbReference type="RefSeq" id="WP_345194180.1">
    <property type="nucleotide sequence ID" value="NZ_BAABFL010000081.1"/>
</dbReference>
<dbReference type="SUPFAM" id="SSF47413">
    <property type="entry name" value="lambda repressor-like DNA-binding domains"/>
    <property type="match status" value="1"/>
</dbReference>
<dbReference type="InterPro" id="IPR025194">
    <property type="entry name" value="RodZ-like_C"/>
</dbReference>
<dbReference type="InterPro" id="IPR001387">
    <property type="entry name" value="Cro/C1-type_HTH"/>
</dbReference>
<proteinExistence type="predicted"/>
<organism evidence="4 5">
    <name type="scientific">Kistimonas scapharcae</name>
    <dbReference type="NCBI Taxonomy" id="1036133"/>
    <lineage>
        <taxon>Bacteria</taxon>
        <taxon>Pseudomonadati</taxon>
        <taxon>Pseudomonadota</taxon>
        <taxon>Gammaproteobacteria</taxon>
        <taxon>Oceanospirillales</taxon>
        <taxon>Endozoicomonadaceae</taxon>
        <taxon>Kistimonas</taxon>
    </lineage>
</organism>
<sequence>MTNRDNNNQEPSEPPVIETEDVRESLGDLLRLAREDKGLDVREVAEALKISADFVRALESEHYEVLPGETFIKGYLKGYARLLGLDEGDVLARFSVIDVPDIDAGKKAKYEAVADRHNRRAKAMFTVLSLVLLVVAAGGVYWWQGSQTDDVQTPVVESASVPMSVPEQDIFSREDSPAAGETSEQDAAPEIIEAEPEVVEAAPDDERVEAAQPESSLQIASASEQTKNVVAAEVIASDDHRLVIRFSADCWVQIKGADNKVLFADLKRADSELDMTADKGPISILFGDVSAVQSVYFNGKPVTLDMLVSGKKVGRLKLG</sequence>
<comment type="caution">
    <text evidence="4">The sequence shown here is derived from an EMBL/GenBank/DDBJ whole genome shotgun (WGS) entry which is preliminary data.</text>
</comment>
<dbReference type="PANTHER" id="PTHR34475">
    <property type="match status" value="1"/>
</dbReference>
<feature type="domain" description="Cytoskeleton protein RodZ-like C-terminal" evidence="3">
    <location>
        <begin position="243"/>
        <end position="306"/>
    </location>
</feature>
<feature type="region of interest" description="Disordered" evidence="1">
    <location>
        <begin position="1"/>
        <end position="20"/>
    </location>
</feature>
<dbReference type="EMBL" id="BAABFL010000081">
    <property type="protein sequence ID" value="GAA4648521.1"/>
    <property type="molecule type" value="Genomic_DNA"/>
</dbReference>
<dbReference type="InterPro" id="IPR010982">
    <property type="entry name" value="Lambda_DNA-bd_dom_sf"/>
</dbReference>
<feature type="compositionally biased region" description="Polar residues" evidence="1">
    <location>
        <begin position="1"/>
        <end position="11"/>
    </location>
</feature>
<evidence type="ECO:0000256" key="2">
    <source>
        <dbReference type="SAM" id="Phobius"/>
    </source>
</evidence>
<protein>
    <submittedName>
        <fullName evidence="4">Cytoskeleton protein RodZ</fullName>
    </submittedName>
</protein>
<keyword evidence="5" id="KW-1185">Reference proteome</keyword>
<dbReference type="CDD" id="cd00093">
    <property type="entry name" value="HTH_XRE"/>
    <property type="match status" value="1"/>
</dbReference>
<name>A0ABP8UX83_9GAMM</name>
<feature type="transmembrane region" description="Helical" evidence="2">
    <location>
        <begin position="123"/>
        <end position="143"/>
    </location>
</feature>
<gene>
    <name evidence="4" type="primary">rodZ</name>
    <name evidence="4" type="ORF">GCM10023116_07900</name>
</gene>
<evidence type="ECO:0000256" key="1">
    <source>
        <dbReference type="SAM" id="MobiDB-lite"/>
    </source>
</evidence>
<evidence type="ECO:0000313" key="4">
    <source>
        <dbReference type="EMBL" id="GAA4648521.1"/>
    </source>
</evidence>
<evidence type="ECO:0000259" key="3">
    <source>
        <dbReference type="Pfam" id="PF13464"/>
    </source>
</evidence>
<dbReference type="Gene3D" id="1.10.260.40">
    <property type="entry name" value="lambda repressor-like DNA-binding domains"/>
    <property type="match status" value="1"/>
</dbReference>
<keyword evidence="2" id="KW-0812">Transmembrane</keyword>
<evidence type="ECO:0000313" key="5">
    <source>
        <dbReference type="Proteomes" id="UP001500604"/>
    </source>
</evidence>
<feature type="region of interest" description="Disordered" evidence="1">
    <location>
        <begin position="168"/>
        <end position="190"/>
    </location>
</feature>
<dbReference type="InterPro" id="IPR050400">
    <property type="entry name" value="Bact_Cytoskel_RodZ"/>
</dbReference>
<dbReference type="Pfam" id="PF13464">
    <property type="entry name" value="RodZ_C"/>
    <property type="match status" value="1"/>
</dbReference>
<dbReference type="Proteomes" id="UP001500604">
    <property type="component" value="Unassembled WGS sequence"/>
</dbReference>
<keyword evidence="2" id="KW-0472">Membrane</keyword>
<accession>A0ABP8UX83</accession>
<reference evidence="5" key="1">
    <citation type="journal article" date="2019" name="Int. J. Syst. Evol. Microbiol.">
        <title>The Global Catalogue of Microorganisms (GCM) 10K type strain sequencing project: providing services to taxonomists for standard genome sequencing and annotation.</title>
        <authorList>
            <consortium name="The Broad Institute Genomics Platform"/>
            <consortium name="The Broad Institute Genome Sequencing Center for Infectious Disease"/>
            <person name="Wu L."/>
            <person name="Ma J."/>
        </authorList>
    </citation>
    <scope>NUCLEOTIDE SEQUENCE [LARGE SCALE GENOMIC DNA]</scope>
    <source>
        <strain evidence="5">JCM 17805</strain>
    </source>
</reference>
<dbReference type="PANTHER" id="PTHR34475:SF1">
    <property type="entry name" value="CYTOSKELETON PROTEIN RODZ"/>
    <property type="match status" value="1"/>
</dbReference>
<keyword evidence="2" id="KW-1133">Transmembrane helix</keyword>
<dbReference type="Pfam" id="PF13413">
    <property type="entry name" value="HTH_25"/>
    <property type="match status" value="1"/>
</dbReference>